<keyword evidence="2" id="KW-0964">Secreted</keyword>
<dbReference type="Gene3D" id="2.40.10.10">
    <property type="entry name" value="Trypsin-like serine proteases"/>
    <property type="match status" value="2"/>
</dbReference>
<evidence type="ECO:0000256" key="1">
    <source>
        <dbReference type="ARBA" id="ARBA00004613"/>
    </source>
</evidence>
<evidence type="ECO:0000256" key="3">
    <source>
        <dbReference type="ARBA" id="ARBA00022729"/>
    </source>
</evidence>
<dbReference type="FunFam" id="2.40.10.10:FF:000005">
    <property type="entry name" value="Serine protease 37"/>
    <property type="match status" value="1"/>
</dbReference>
<dbReference type="CDD" id="cd00190">
    <property type="entry name" value="Tryp_SPc"/>
    <property type="match status" value="1"/>
</dbReference>
<evidence type="ECO:0000256" key="5">
    <source>
        <dbReference type="SAM" id="SignalP"/>
    </source>
</evidence>
<dbReference type="Pfam" id="PF00089">
    <property type="entry name" value="Trypsin"/>
    <property type="match status" value="1"/>
</dbReference>
<evidence type="ECO:0000259" key="6">
    <source>
        <dbReference type="PROSITE" id="PS50240"/>
    </source>
</evidence>
<sequence length="241" mass="26873">MKLILLWTFFSLPVAFAYNPDTRGDIQPPYLVYLKSDYLPCTGVLIHPLWVITAAHCNLPGLLVVLGITDPSNTSEADVQVVIYEKIINHPQYLVSSIEYDLTLIKLINEAELGSYVNVVKLPRQPVDAETMCDVTTWAYNFCDTLKDPDMVQKVEVSVITENECRNGYPGYNIKNNMICVGIVPGMRKPCKEVSAAPAVCNGTLYGILAYADGCILRADVGIYTSIFHHLPWIKDTIQNN</sequence>
<dbReference type="PROSITE" id="PS50240">
    <property type="entry name" value="TRYPSIN_DOM"/>
    <property type="match status" value="1"/>
</dbReference>
<feature type="signal peptide" evidence="5">
    <location>
        <begin position="1"/>
        <end position="17"/>
    </location>
</feature>
<dbReference type="OrthoDB" id="10059102at2759"/>
<dbReference type="GO" id="GO:0030141">
    <property type="term" value="C:secretory granule"/>
    <property type="evidence" value="ECO:0007669"/>
    <property type="project" value="TreeGrafter"/>
</dbReference>
<dbReference type="SMART" id="SM00020">
    <property type="entry name" value="Tryp_SPc"/>
    <property type="match status" value="1"/>
</dbReference>
<dbReference type="InterPro" id="IPR001314">
    <property type="entry name" value="Peptidase_S1A"/>
</dbReference>
<feature type="domain" description="Peptidase S1" evidence="6">
    <location>
        <begin position="29"/>
        <end position="239"/>
    </location>
</feature>
<evidence type="ECO:0000313" key="8">
    <source>
        <dbReference type="Proteomes" id="UP000694398"/>
    </source>
</evidence>
<reference evidence="7" key="1">
    <citation type="submission" date="2025-05" db="UniProtKB">
        <authorList>
            <consortium name="Ensembl"/>
        </authorList>
    </citation>
    <scope>IDENTIFICATION</scope>
</reference>
<dbReference type="SUPFAM" id="SSF50494">
    <property type="entry name" value="Trypsin-like serine proteases"/>
    <property type="match status" value="1"/>
</dbReference>
<proteinExistence type="predicted"/>
<gene>
    <name evidence="7" type="primary">PRSS58</name>
</gene>
<feature type="chain" id="PRO_5044679426" evidence="5">
    <location>
        <begin position="18"/>
        <end position="241"/>
    </location>
</feature>
<protein>
    <submittedName>
        <fullName evidence="7">Serine protease 58</fullName>
    </submittedName>
</protein>
<dbReference type="InterPro" id="IPR009003">
    <property type="entry name" value="Peptidase_S1_PA"/>
</dbReference>
<dbReference type="PROSITE" id="PS00134">
    <property type="entry name" value="TRYPSIN_HIS"/>
    <property type="match status" value="1"/>
</dbReference>
<dbReference type="PANTHER" id="PTHR24271">
    <property type="entry name" value="KALLIKREIN-RELATED"/>
    <property type="match status" value="1"/>
</dbReference>
<keyword evidence="4" id="KW-1015">Disulfide bond</keyword>
<dbReference type="AlphaFoldDB" id="A0A8C2UQ36"/>
<dbReference type="GO" id="GO:0006508">
    <property type="term" value="P:proteolysis"/>
    <property type="evidence" value="ECO:0007669"/>
    <property type="project" value="InterPro"/>
</dbReference>
<evidence type="ECO:0000313" key="7">
    <source>
        <dbReference type="Ensembl" id="ENSCLAP00000004196.1"/>
    </source>
</evidence>
<dbReference type="PANTHER" id="PTHR24271:SF56">
    <property type="entry name" value="SERINE PROTEASE 58"/>
    <property type="match status" value="1"/>
</dbReference>
<accession>A0A8C2UQ36</accession>
<dbReference type="Ensembl" id="ENSCLAT00000004279.1">
    <property type="protein sequence ID" value="ENSCLAP00000004197.1"/>
    <property type="gene ID" value="ENSCLAG00000002996.1"/>
</dbReference>
<evidence type="ECO:0000256" key="2">
    <source>
        <dbReference type="ARBA" id="ARBA00022525"/>
    </source>
</evidence>
<dbReference type="GO" id="GO:0005576">
    <property type="term" value="C:extracellular region"/>
    <property type="evidence" value="ECO:0007669"/>
    <property type="project" value="UniProtKB-SubCell"/>
</dbReference>
<dbReference type="InterPro" id="IPR043504">
    <property type="entry name" value="Peptidase_S1_PA_chymotrypsin"/>
</dbReference>
<comment type="subcellular location">
    <subcellularLocation>
        <location evidence="1">Secreted</location>
    </subcellularLocation>
</comment>
<dbReference type="FunFam" id="2.40.10.10:FF:000049">
    <property type="entry name" value="probable inactive serine protease 37"/>
    <property type="match status" value="1"/>
</dbReference>
<organism evidence="7 8">
    <name type="scientific">Chinchilla lanigera</name>
    <name type="common">Long-tailed chinchilla</name>
    <name type="synonym">Chinchilla villidera</name>
    <dbReference type="NCBI Taxonomy" id="34839"/>
    <lineage>
        <taxon>Eukaryota</taxon>
        <taxon>Metazoa</taxon>
        <taxon>Chordata</taxon>
        <taxon>Craniata</taxon>
        <taxon>Vertebrata</taxon>
        <taxon>Euteleostomi</taxon>
        <taxon>Mammalia</taxon>
        <taxon>Eutheria</taxon>
        <taxon>Euarchontoglires</taxon>
        <taxon>Glires</taxon>
        <taxon>Rodentia</taxon>
        <taxon>Hystricomorpha</taxon>
        <taxon>Chinchillidae</taxon>
        <taxon>Chinchilla</taxon>
    </lineage>
</organism>
<dbReference type="GO" id="GO:2000243">
    <property type="term" value="P:positive regulation of reproductive process"/>
    <property type="evidence" value="ECO:0007669"/>
    <property type="project" value="UniProtKB-ARBA"/>
</dbReference>
<name>A0A8C2UQ36_CHILA</name>
<keyword evidence="3 5" id="KW-0732">Signal</keyword>
<dbReference type="GeneTree" id="ENSGT01020000230389"/>
<dbReference type="OMA" id="IEYDLML"/>
<dbReference type="InterPro" id="IPR018114">
    <property type="entry name" value="TRYPSIN_HIS"/>
</dbReference>
<keyword evidence="8" id="KW-1185">Reference proteome</keyword>
<dbReference type="Proteomes" id="UP000694398">
    <property type="component" value="Unassembled WGS sequence"/>
</dbReference>
<dbReference type="CTD" id="136541"/>
<dbReference type="InterPro" id="IPR001254">
    <property type="entry name" value="Trypsin_dom"/>
</dbReference>
<dbReference type="GO" id="GO:0004252">
    <property type="term" value="F:serine-type endopeptidase activity"/>
    <property type="evidence" value="ECO:0007669"/>
    <property type="project" value="InterPro"/>
</dbReference>
<dbReference type="RefSeq" id="XP_005405453.1">
    <property type="nucleotide sequence ID" value="XM_005405396.1"/>
</dbReference>
<dbReference type="PRINTS" id="PR00722">
    <property type="entry name" value="CHYMOTRYPSIN"/>
</dbReference>
<dbReference type="Ensembl" id="ENSCLAT00000004278.1">
    <property type="protein sequence ID" value="ENSCLAP00000004196.1"/>
    <property type="gene ID" value="ENSCLAG00000002996.1"/>
</dbReference>
<dbReference type="GeneID" id="102011880"/>
<evidence type="ECO:0000256" key="4">
    <source>
        <dbReference type="ARBA" id="ARBA00023157"/>
    </source>
</evidence>